<feature type="transmembrane region" description="Helical" evidence="2">
    <location>
        <begin position="47"/>
        <end position="65"/>
    </location>
</feature>
<sequence length="183" mass="21278">MVNDDKTNTSTLKDSFPGTREREVGARKELFVWEAPARPFRARDKKFWTTLFTIASLFSLILFVAEGAMPVILIISLVFLFYVLSTVEPEDIFYRLTNRGIEVSQVKTSWEEINRFWFSRRFDQELLILEKFGFPGRLEVVVNADDIKKLREIISKYVPEEETPPSSMDKVATWFAKKLPGNN</sequence>
<evidence type="ECO:0000313" key="4">
    <source>
        <dbReference type="Proteomes" id="UP000034793"/>
    </source>
</evidence>
<evidence type="ECO:0000256" key="1">
    <source>
        <dbReference type="SAM" id="MobiDB-lite"/>
    </source>
</evidence>
<dbReference type="AlphaFoldDB" id="A0A0G0PW92"/>
<keyword evidence="2" id="KW-1133">Transmembrane helix</keyword>
<reference evidence="3 4" key="1">
    <citation type="journal article" date="2015" name="Nature">
        <title>rRNA introns, odd ribosomes, and small enigmatic genomes across a large radiation of phyla.</title>
        <authorList>
            <person name="Brown C.T."/>
            <person name="Hug L.A."/>
            <person name="Thomas B.C."/>
            <person name="Sharon I."/>
            <person name="Castelle C.J."/>
            <person name="Singh A."/>
            <person name="Wilkins M.J."/>
            <person name="Williams K.H."/>
            <person name="Banfield J.F."/>
        </authorList>
    </citation>
    <scope>NUCLEOTIDE SEQUENCE [LARGE SCALE GENOMIC DNA]</scope>
</reference>
<evidence type="ECO:0000256" key="2">
    <source>
        <dbReference type="SAM" id="Phobius"/>
    </source>
</evidence>
<evidence type="ECO:0000313" key="3">
    <source>
        <dbReference type="EMBL" id="KKR29406.1"/>
    </source>
</evidence>
<comment type="caution">
    <text evidence="3">The sequence shown here is derived from an EMBL/GenBank/DDBJ whole genome shotgun (WGS) entry which is preliminary data.</text>
</comment>
<proteinExistence type="predicted"/>
<feature type="transmembrane region" description="Helical" evidence="2">
    <location>
        <begin position="71"/>
        <end position="87"/>
    </location>
</feature>
<name>A0A0G0PW92_9BACT</name>
<accession>A0A0G0PW92</accession>
<protein>
    <recommendedName>
        <fullName evidence="5">DUF5673 domain-containing protein</fullName>
    </recommendedName>
</protein>
<dbReference type="EMBL" id="LBXL01000031">
    <property type="protein sequence ID" value="KKR29406.1"/>
    <property type="molecule type" value="Genomic_DNA"/>
</dbReference>
<dbReference type="Proteomes" id="UP000034793">
    <property type="component" value="Unassembled WGS sequence"/>
</dbReference>
<feature type="region of interest" description="Disordered" evidence="1">
    <location>
        <begin position="1"/>
        <end position="20"/>
    </location>
</feature>
<evidence type="ECO:0008006" key="5">
    <source>
        <dbReference type="Google" id="ProtNLM"/>
    </source>
</evidence>
<gene>
    <name evidence="3" type="ORF">UT61_C0031G0009</name>
</gene>
<keyword evidence="2" id="KW-0812">Transmembrane</keyword>
<organism evidence="3 4">
    <name type="scientific">Candidatus Woesebacteria bacterium GW2011_GWA1_39_8</name>
    <dbReference type="NCBI Taxonomy" id="1618552"/>
    <lineage>
        <taxon>Bacteria</taxon>
        <taxon>Candidatus Woeseibacteriota</taxon>
    </lineage>
</organism>
<keyword evidence="2" id="KW-0472">Membrane</keyword>